<gene>
    <name evidence="4" type="ORF">NJU99_06825</name>
</gene>
<dbReference type="PANTHER" id="PTHR33121">
    <property type="entry name" value="CYCLIC DI-GMP PHOSPHODIESTERASE PDEF"/>
    <property type="match status" value="1"/>
</dbReference>
<keyword evidence="1" id="KW-0812">Transmembrane</keyword>
<dbReference type="PROSITE" id="PS50883">
    <property type="entry name" value="EAL"/>
    <property type="match status" value="1"/>
</dbReference>
<dbReference type="Pfam" id="PF00563">
    <property type="entry name" value="EAL"/>
    <property type="match status" value="1"/>
</dbReference>
<keyword evidence="5" id="KW-1185">Reference proteome</keyword>
<feature type="transmembrane region" description="Helical" evidence="1">
    <location>
        <begin position="231"/>
        <end position="253"/>
    </location>
</feature>
<dbReference type="InterPro" id="IPR043128">
    <property type="entry name" value="Rev_trsase/Diguanyl_cyclase"/>
</dbReference>
<dbReference type="SMART" id="SM00267">
    <property type="entry name" value="GGDEF"/>
    <property type="match status" value="1"/>
</dbReference>
<reference evidence="4" key="1">
    <citation type="submission" date="2022-07" db="EMBL/GenBank/DDBJ databases">
        <title>Arcobacter roscoffensis sp. nov., a marine bacterium isolated from coastal seawater collected from Roscoff, France.</title>
        <authorList>
            <person name="Pascual J."/>
            <person name="Lepeaux C."/>
            <person name="Methner A."/>
            <person name="Overmann J."/>
        </authorList>
    </citation>
    <scope>NUCLEOTIDE SEQUENCE</scope>
    <source>
        <strain evidence="4">ARW1-2F2</strain>
    </source>
</reference>
<dbReference type="EMBL" id="CP100595">
    <property type="protein sequence ID" value="UTJ07805.1"/>
    <property type="molecule type" value="Genomic_DNA"/>
</dbReference>
<evidence type="ECO:0000259" key="2">
    <source>
        <dbReference type="PROSITE" id="PS50883"/>
    </source>
</evidence>
<evidence type="ECO:0000256" key="1">
    <source>
        <dbReference type="SAM" id="Phobius"/>
    </source>
</evidence>
<dbReference type="InterPro" id="IPR035919">
    <property type="entry name" value="EAL_sf"/>
</dbReference>
<feature type="transmembrane region" description="Helical" evidence="1">
    <location>
        <begin position="16"/>
        <end position="35"/>
    </location>
</feature>
<feature type="domain" description="EAL" evidence="2">
    <location>
        <begin position="495"/>
        <end position="727"/>
    </location>
</feature>
<dbReference type="Proteomes" id="UP001060012">
    <property type="component" value="Chromosome"/>
</dbReference>
<dbReference type="SUPFAM" id="SSF141868">
    <property type="entry name" value="EAL domain-like"/>
    <property type="match status" value="1"/>
</dbReference>
<keyword evidence="1" id="KW-0472">Membrane</keyword>
<keyword evidence="1" id="KW-1133">Transmembrane helix</keyword>
<dbReference type="InterPro" id="IPR000160">
    <property type="entry name" value="GGDEF_dom"/>
</dbReference>
<name>A0ABY5EAQ3_9BACT</name>
<dbReference type="RefSeq" id="WP_254577979.1">
    <property type="nucleotide sequence ID" value="NZ_CP100595.1"/>
</dbReference>
<feature type="domain" description="GGDEF" evidence="3">
    <location>
        <begin position="353"/>
        <end position="488"/>
    </location>
</feature>
<dbReference type="InterPro" id="IPR029787">
    <property type="entry name" value="Nucleotide_cyclase"/>
</dbReference>
<dbReference type="Pfam" id="PF00990">
    <property type="entry name" value="GGDEF"/>
    <property type="match status" value="1"/>
</dbReference>
<proteinExistence type="predicted"/>
<evidence type="ECO:0000313" key="5">
    <source>
        <dbReference type="Proteomes" id="UP001060012"/>
    </source>
</evidence>
<dbReference type="InterPro" id="IPR050706">
    <property type="entry name" value="Cyclic-di-GMP_PDE-like"/>
</dbReference>
<dbReference type="Gene3D" id="3.20.20.450">
    <property type="entry name" value="EAL domain"/>
    <property type="match status" value="1"/>
</dbReference>
<evidence type="ECO:0000313" key="4">
    <source>
        <dbReference type="EMBL" id="UTJ07805.1"/>
    </source>
</evidence>
<dbReference type="PROSITE" id="PS50887">
    <property type="entry name" value="GGDEF"/>
    <property type="match status" value="1"/>
</dbReference>
<dbReference type="Gene3D" id="3.30.70.270">
    <property type="match status" value="1"/>
</dbReference>
<dbReference type="InterPro" id="IPR001633">
    <property type="entry name" value="EAL_dom"/>
</dbReference>
<evidence type="ECO:0000259" key="3">
    <source>
        <dbReference type="PROSITE" id="PS50887"/>
    </source>
</evidence>
<dbReference type="PANTHER" id="PTHR33121:SF79">
    <property type="entry name" value="CYCLIC DI-GMP PHOSPHODIESTERASE PDED-RELATED"/>
    <property type="match status" value="1"/>
</dbReference>
<protein>
    <submittedName>
        <fullName evidence="4">EAL domain-containing protein</fullName>
    </submittedName>
</protein>
<dbReference type="SUPFAM" id="SSF55073">
    <property type="entry name" value="Nucleotide cyclase"/>
    <property type="match status" value="1"/>
</dbReference>
<sequence>MKKTMNKYTNNNIRNTSILSVIFIVLFLSSSYLFYKNYKDNLVERTKNSFQLNLNYLNNYFEDNILVKRENTLLEIDKSVDLKLFKQIKVDYNRFIFDKNSLVDSVANFDDKSWKMTETLVDANFGFIQEVEGSSYFEFIPSNNFEQNQALQIRFQLYKKGEIQNFLTQINFSNLEMKKTMDGDKFFSFVSTLIDLDFSSKVYDLVIDDIKVATITYGLNSYFVKKELQDFLLKLILFTFVMTFPIIFVIAFYHRYVFKKYVNEPIIYLNKHLDKIINNKFATIEKNKFEGTPQIVELTQKVSKMSSKIAALTNELNMNKESLELKVSTDTLTGLPNKKIFDFDLKNMFITSTSGYVFIIKIDGLATISKKHDSGYINNFIEHYSSVIKNTIYSHSKSDNKIYRFYGSQFAVISKNIDDKEAQEISQALVDDIVSKMSSGFDVPDELVQVGATSIDLYGTIESVLNSANEAYDKSKQLGNNKAYIITEKDVSKNYEKIDSNVKEIISESKFDISFVLDTYSFDKPDEIIMKELAPQLFDHNGEKLLIGSFVSVAEKLGVIKEFDKQVVEKAVEYIKNTNCNFEIAVNLSFSTIKDNSFIKWLEEYSLENKEVINKVVFSITAYSAFLHKIDFIRFVNTCSEMNLKTILKRYKNEDYPLEQLEKLAITYIRMHKDYTTGFANDVVKKHKVKNTLIFGQLNNINIIADSVKLDLDYELLDRLGAYGTSK</sequence>
<organism evidence="4 5">
    <name type="scientific">Arcobacter roscoffensis</name>
    <dbReference type="NCBI Taxonomy" id="2961520"/>
    <lineage>
        <taxon>Bacteria</taxon>
        <taxon>Pseudomonadati</taxon>
        <taxon>Campylobacterota</taxon>
        <taxon>Epsilonproteobacteria</taxon>
        <taxon>Campylobacterales</taxon>
        <taxon>Arcobacteraceae</taxon>
        <taxon>Arcobacter</taxon>
    </lineage>
</organism>
<accession>A0ABY5EAQ3</accession>